<evidence type="ECO:0000313" key="1">
    <source>
        <dbReference type="EMBL" id="MET3756696.1"/>
    </source>
</evidence>
<proteinExistence type="predicted"/>
<reference evidence="1 2" key="1">
    <citation type="submission" date="2024-06" db="EMBL/GenBank/DDBJ databases">
        <title>Genomic Encyclopedia of Type Strains, Phase IV (KMG-IV): sequencing the most valuable type-strain genomes for metagenomic binning, comparative biology and taxonomic classification.</title>
        <authorList>
            <person name="Goeker M."/>
        </authorList>
    </citation>
    <scope>NUCLEOTIDE SEQUENCE [LARGE SCALE GENOMIC DNA]</scope>
    <source>
        <strain evidence="1 2">DSM 29288</strain>
    </source>
</reference>
<sequence length="88" mass="9756">MISRSALAERWGELADFLGDDGETLAGLAGTRRLDADIQRQQVCCGGSRRAAAGYRNSAITRWRRNVRLTQPRSRRRLERAAVALVAS</sequence>
<evidence type="ECO:0000313" key="2">
    <source>
        <dbReference type="Proteomes" id="UP001549077"/>
    </source>
</evidence>
<organism evidence="1 2">
    <name type="scientific">Rhizobium binae</name>
    <dbReference type="NCBI Taxonomy" id="1138190"/>
    <lineage>
        <taxon>Bacteria</taxon>
        <taxon>Pseudomonadati</taxon>
        <taxon>Pseudomonadota</taxon>
        <taxon>Alphaproteobacteria</taxon>
        <taxon>Hyphomicrobiales</taxon>
        <taxon>Rhizobiaceae</taxon>
        <taxon>Rhizobium/Agrobacterium group</taxon>
        <taxon>Rhizobium</taxon>
    </lineage>
</organism>
<comment type="caution">
    <text evidence="1">The sequence shown here is derived from an EMBL/GenBank/DDBJ whole genome shotgun (WGS) entry which is preliminary data.</text>
</comment>
<dbReference type="EMBL" id="JBEPMY010000012">
    <property type="protein sequence ID" value="MET3756696.1"/>
    <property type="molecule type" value="Genomic_DNA"/>
</dbReference>
<gene>
    <name evidence="1" type="ORF">ABID08_004074</name>
</gene>
<keyword evidence="2" id="KW-1185">Reference proteome</keyword>
<name>A0ABV2MJQ9_9HYPH</name>
<dbReference type="Proteomes" id="UP001549077">
    <property type="component" value="Unassembled WGS sequence"/>
</dbReference>
<accession>A0ABV2MJQ9</accession>
<protein>
    <submittedName>
        <fullName evidence="1">Uncharacterized protein</fullName>
    </submittedName>
</protein>